<dbReference type="AlphaFoldDB" id="A0A2R7Y646"/>
<protein>
    <recommendedName>
        <fullName evidence="2">prephenate dehydratase</fullName>
        <ecNumber evidence="2">4.2.1.51</ecNumber>
    </recommendedName>
</protein>
<evidence type="ECO:0000256" key="5">
    <source>
        <dbReference type="ARBA" id="ARBA00023222"/>
    </source>
</evidence>
<dbReference type="SUPFAM" id="SSF53850">
    <property type="entry name" value="Periplasmic binding protein-like II"/>
    <property type="match status" value="1"/>
</dbReference>
<evidence type="ECO:0000256" key="3">
    <source>
        <dbReference type="ARBA" id="ARBA00022605"/>
    </source>
</evidence>
<feature type="domain" description="ACT" evidence="9">
    <location>
        <begin position="194"/>
        <end position="271"/>
    </location>
</feature>
<sequence>MSGGRLTVAFQGELGAYSHIAALKFFGSIDALPQKTIADVFDAVEVSEARYGVVPFENSLEGSVNETYDMLLERDLYVFGEVKLRVVHCLIANADTKISDIKRVYSHPQALAQCRSYLKAMGWEAVPYYDTAGSVKMLKESKVKDAAAIASELAAEIYGMKVLRRGIEDFISNYTRFLVIGKEQAPRTGKDKTSIIFTTKHIPGALYLALEDFAKRGINLTMLVSRPTKRTPWEYNFFVDFEGHLSEGHVRDCLEALKGKTTFLKVLGSYPMSTDD</sequence>
<dbReference type="EC" id="4.2.1.51" evidence="2"/>
<comment type="catalytic activity">
    <reaction evidence="7">
        <text>prephenate + H(+) = 3-phenylpyruvate + CO2 + H2O</text>
        <dbReference type="Rhea" id="RHEA:21648"/>
        <dbReference type="ChEBI" id="CHEBI:15377"/>
        <dbReference type="ChEBI" id="CHEBI:15378"/>
        <dbReference type="ChEBI" id="CHEBI:16526"/>
        <dbReference type="ChEBI" id="CHEBI:18005"/>
        <dbReference type="ChEBI" id="CHEBI:29934"/>
        <dbReference type="EC" id="4.2.1.51"/>
    </reaction>
</comment>
<evidence type="ECO:0000256" key="6">
    <source>
        <dbReference type="ARBA" id="ARBA00023239"/>
    </source>
</evidence>
<name>A0A2R7Y646_9ARCH</name>
<keyword evidence="6" id="KW-0456">Lyase</keyword>
<reference evidence="10 11" key="1">
    <citation type="submission" date="2017-04" db="EMBL/GenBank/DDBJ databases">
        <title>Draft Aigarchaeota genome from a New Zealand hot spring.</title>
        <authorList>
            <person name="Reysenbach A.-L."/>
            <person name="Donaho J.A."/>
            <person name="Gerhart J."/>
            <person name="Kelley J.F."/>
            <person name="Kouba K."/>
            <person name="Podar M."/>
            <person name="Stott M."/>
        </authorList>
    </citation>
    <scope>NUCLEOTIDE SEQUENCE [LARGE SCALE GENOMIC DNA]</scope>
    <source>
        <strain evidence="10">NZ13_MG1</strain>
    </source>
</reference>
<dbReference type="GO" id="GO:0004664">
    <property type="term" value="F:prephenate dehydratase activity"/>
    <property type="evidence" value="ECO:0007669"/>
    <property type="project" value="UniProtKB-EC"/>
</dbReference>
<dbReference type="InterPro" id="IPR018528">
    <property type="entry name" value="Preph_deHydtase_CS"/>
</dbReference>
<dbReference type="PROSITE" id="PS51171">
    <property type="entry name" value="PREPHENATE_DEHYDR_3"/>
    <property type="match status" value="1"/>
</dbReference>
<dbReference type="PANTHER" id="PTHR21022:SF19">
    <property type="entry name" value="PREPHENATE DEHYDRATASE-RELATED"/>
    <property type="match status" value="1"/>
</dbReference>
<keyword evidence="5" id="KW-0584">Phenylalanine biosynthesis</keyword>
<dbReference type="EMBL" id="NDWU01000005">
    <property type="protein sequence ID" value="PUA32998.1"/>
    <property type="molecule type" value="Genomic_DNA"/>
</dbReference>
<dbReference type="GO" id="GO:0005737">
    <property type="term" value="C:cytoplasm"/>
    <property type="evidence" value="ECO:0007669"/>
    <property type="project" value="TreeGrafter"/>
</dbReference>
<comment type="caution">
    <text evidence="10">The sequence shown here is derived from an EMBL/GenBank/DDBJ whole genome shotgun (WGS) entry which is preliminary data.</text>
</comment>
<dbReference type="InterPro" id="IPR045865">
    <property type="entry name" value="ACT-like_dom_sf"/>
</dbReference>
<dbReference type="GO" id="GO:0009094">
    <property type="term" value="P:L-phenylalanine biosynthetic process"/>
    <property type="evidence" value="ECO:0007669"/>
    <property type="project" value="UniProtKB-KW"/>
</dbReference>
<dbReference type="InterPro" id="IPR002912">
    <property type="entry name" value="ACT_dom"/>
</dbReference>
<evidence type="ECO:0000256" key="7">
    <source>
        <dbReference type="ARBA" id="ARBA00047848"/>
    </source>
</evidence>
<dbReference type="NCBIfam" id="NF008865">
    <property type="entry name" value="PRK11898.1"/>
    <property type="match status" value="1"/>
</dbReference>
<accession>A0A2R7Y646</accession>
<dbReference type="Pfam" id="PF00800">
    <property type="entry name" value="PDT"/>
    <property type="match status" value="1"/>
</dbReference>
<dbReference type="SUPFAM" id="SSF55021">
    <property type="entry name" value="ACT-like"/>
    <property type="match status" value="1"/>
</dbReference>
<dbReference type="Gene3D" id="3.40.190.10">
    <property type="entry name" value="Periplasmic binding protein-like II"/>
    <property type="match status" value="2"/>
</dbReference>
<proteinExistence type="predicted"/>
<dbReference type="FunFam" id="3.40.190.10:FF:000034">
    <property type="entry name" value="Chorismate mutase/prephenate dehydratase"/>
    <property type="match status" value="1"/>
</dbReference>
<organism evidence="10 11">
    <name type="scientific">Candidatus Terraquivivens tikiterensis</name>
    <dbReference type="NCBI Taxonomy" id="1980982"/>
    <lineage>
        <taxon>Archaea</taxon>
        <taxon>Nitrososphaerota</taxon>
        <taxon>Candidatus Wolframiiraptoraceae</taxon>
        <taxon>Candidatus Terraquivivens</taxon>
    </lineage>
</organism>
<evidence type="ECO:0000256" key="1">
    <source>
        <dbReference type="ARBA" id="ARBA00004741"/>
    </source>
</evidence>
<dbReference type="PANTHER" id="PTHR21022">
    <property type="entry name" value="PREPHENATE DEHYDRATASE P PROTEIN"/>
    <property type="match status" value="1"/>
</dbReference>
<dbReference type="InterPro" id="IPR001086">
    <property type="entry name" value="Preph_deHydtase"/>
</dbReference>
<evidence type="ECO:0000259" key="8">
    <source>
        <dbReference type="PROSITE" id="PS51171"/>
    </source>
</evidence>
<keyword evidence="4" id="KW-0057">Aromatic amino acid biosynthesis</keyword>
<dbReference type="PROSITE" id="PS00857">
    <property type="entry name" value="PREPHENATE_DEHYDR_1"/>
    <property type="match status" value="1"/>
</dbReference>
<dbReference type="CDD" id="cd13631">
    <property type="entry name" value="PBP2_Ct-PDT_like"/>
    <property type="match status" value="1"/>
</dbReference>
<evidence type="ECO:0000256" key="2">
    <source>
        <dbReference type="ARBA" id="ARBA00013147"/>
    </source>
</evidence>
<comment type="pathway">
    <text evidence="1">Amino-acid biosynthesis; L-phenylalanine biosynthesis; phenylpyruvate from prephenate: step 1/1.</text>
</comment>
<evidence type="ECO:0000313" key="10">
    <source>
        <dbReference type="EMBL" id="PUA32998.1"/>
    </source>
</evidence>
<dbReference type="Proteomes" id="UP000244066">
    <property type="component" value="Unassembled WGS sequence"/>
</dbReference>
<dbReference type="Gene3D" id="3.30.70.260">
    <property type="match status" value="1"/>
</dbReference>
<dbReference type="PROSITE" id="PS51671">
    <property type="entry name" value="ACT"/>
    <property type="match status" value="1"/>
</dbReference>
<gene>
    <name evidence="10" type="ORF">B9J98_02660</name>
</gene>
<evidence type="ECO:0000256" key="4">
    <source>
        <dbReference type="ARBA" id="ARBA00023141"/>
    </source>
</evidence>
<evidence type="ECO:0000259" key="9">
    <source>
        <dbReference type="PROSITE" id="PS51671"/>
    </source>
</evidence>
<keyword evidence="3" id="KW-0028">Amino-acid biosynthesis</keyword>
<dbReference type="FunFam" id="3.30.70.260:FF:000012">
    <property type="entry name" value="Prephenate dehydratase"/>
    <property type="match status" value="1"/>
</dbReference>
<feature type="domain" description="Prephenate dehydratase" evidence="8">
    <location>
        <begin position="7"/>
        <end position="182"/>
    </location>
</feature>
<dbReference type="CDD" id="cd04905">
    <property type="entry name" value="ACT_CM-PDT"/>
    <property type="match status" value="1"/>
</dbReference>
<evidence type="ECO:0000313" key="11">
    <source>
        <dbReference type="Proteomes" id="UP000244066"/>
    </source>
</evidence>